<reference evidence="1 2" key="1">
    <citation type="submission" date="2018-10" db="EMBL/GenBank/DDBJ databases">
        <authorList>
            <consortium name="Pathogen Informatics"/>
        </authorList>
    </citation>
    <scope>NUCLEOTIDE SEQUENCE [LARGE SCALE GENOMIC DNA]</scope>
</reference>
<dbReference type="EMBL" id="UXSR01005307">
    <property type="protein sequence ID" value="VDD80912.1"/>
    <property type="molecule type" value="Genomic_DNA"/>
</dbReference>
<protein>
    <submittedName>
        <fullName evidence="1">Uncharacterized protein</fullName>
    </submittedName>
</protein>
<sequence length="199" mass="22329">MAFTSIANLCPPQEVILSDRNCPVLYNYCSNEMLLQYTCTNSVWTHSYENNFCDSLFTSSRQAPTPPSPRHPISPLHSAAVASPPHCLRSLPLLAHSHEYFMRQQQHAPAPMGKKRRLRLCVGGEVIGGGGGVSSVFIPWGCVCAWWVVVVVAVRKGVHFEEVFRENLDIFDKKQLLLRTLSLVQFFLVSASLWPSEEK</sequence>
<accession>A0A158QUY1</accession>
<name>A0A158QUY1_MESCO</name>
<keyword evidence="2" id="KW-1185">Reference proteome</keyword>
<dbReference type="Proteomes" id="UP000267029">
    <property type="component" value="Unassembled WGS sequence"/>
</dbReference>
<dbReference type="AlphaFoldDB" id="A0A158QUY1"/>
<proteinExistence type="predicted"/>
<gene>
    <name evidence="1" type="ORF">MCOS_LOCUS6915</name>
</gene>
<evidence type="ECO:0000313" key="2">
    <source>
        <dbReference type="Proteomes" id="UP000267029"/>
    </source>
</evidence>
<evidence type="ECO:0000313" key="1">
    <source>
        <dbReference type="EMBL" id="VDD80912.1"/>
    </source>
</evidence>
<organism evidence="1 2">
    <name type="scientific">Mesocestoides corti</name>
    <name type="common">Flatworm</name>
    <dbReference type="NCBI Taxonomy" id="53468"/>
    <lineage>
        <taxon>Eukaryota</taxon>
        <taxon>Metazoa</taxon>
        <taxon>Spiralia</taxon>
        <taxon>Lophotrochozoa</taxon>
        <taxon>Platyhelminthes</taxon>
        <taxon>Cestoda</taxon>
        <taxon>Eucestoda</taxon>
        <taxon>Cyclophyllidea</taxon>
        <taxon>Mesocestoididae</taxon>
        <taxon>Mesocestoides</taxon>
    </lineage>
</organism>